<evidence type="ECO:0000256" key="6">
    <source>
        <dbReference type="ARBA" id="ARBA00023187"/>
    </source>
</evidence>
<evidence type="ECO:0000256" key="8">
    <source>
        <dbReference type="HAMAP-Rule" id="MF_03226"/>
    </source>
</evidence>
<reference evidence="10" key="1">
    <citation type="submission" date="2022-07" db="EMBL/GenBank/DDBJ databases">
        <title>Phylogenomic reconstructions and comparative analyses of Kickxellomycotina fungi.</title>
        <authorList>
            <person name="Reynolds N.K."/>
            <person name="Stajich J.E."/>
            <person name="Barry K."/>
            <person name="Grigoriev I.V."/>
            <person name="Crous P."/>
            <person name="Smith M.E."/>
        </authorList>
    </citation>
    <scope>NUCLEOTIDE SEQUENCE</scope>
    <source>
        <strain evidence="10">NRRL 3115</strain>
    </source>
</reference>
<evidence type="ECO:0000256" key="3">
    <source>
        <dbReference type="ARBA" id="ARBA00022723"/>
    </source>
</evidence>
<keyword evidence="2" id="KW-0507">mRNA processing</keyword>
<keyword evidence="5 8" id="KW-0862">Zinc</keyword>
<comment type="function">
    <text evidence="8">Part of the spliceosome which catalyzes two sequential transesterification reactions, first the excision of the non-coding intron from pre-mRNA and then the ligation of the coding exons to form the mature mRNA. Plays a role in stabilizing the structure of the spliceosome catalytic core and docking of the branch helix into the active site, producing 5'-exon and lariat intron-3'-intermediates.</text>
</comment>
<dbReference type="AlphaFoldDB" id="A0A9W8KYN3"/>
<dbReference type="PANTHER" id="PTHR12111">
    <property type="entry name" value="SPLICING FACTOR YJU2"/>
    <property type="match status" value="1"/>
</dbReference>
<dbReference type="Proteomes" id="UP001151518">
    <property type="component" value="Unassembled WGS sequence"/>
</dbReference>
<dbReference type="EMBL" id="JANBTW010000009">
    <property type="protein sequence ID" value="KAJ2679792.1"/>
    <property type="molecule type" value="Genomic_DNA"/>
</dbReference>
<dbReference type="InterPro" id="IPR043701">
    <property type="entry name" value="Yju2"/>
</dbReference>
<gene>
    <name evidence="10" type="primary">cwf16</name>
    <name evidence="10" type="ORF">GGI25_001243</name>
</gene>
<dbReference type="HAMAP" id="MF_03226">
    <property type="entry name" value="YJU2"/>
    <property type="match status" value="1"/>
</dbReference>
<dbReference type="InterPro" id="IPR007590">
    <property type="entry name" value="Saf4/Yju2"/>
</dbReference>
<comment type="subunit">
    <text evidence="8">Component of the spliceosome. Present in the activated B complex, the catalytically activated B* complex which catalyzes the branching, the catalytic step 1 C complex catalyzing the exon ligation, and the postcatalytic P complex containing the ligated exons (mRNA) and the excised lariat intron.</text>
</comment>
<organism evidence="10 11">
    <name type="scientific">Coemansia spiralis</name>
    <dbReference type="NCBI Taxonomy" id="417178"/>
    <lineage>
        <taxon>Eukaryota</taxon>
        <taxon>Fungi</taxon>
        <taxon>Fungi incertae sedis</taxon>
        <taxon>Zoopagomycota</taxon>
        <taxon>Kickxellomycotina</taxon>
        <taxon>Kickxellomycetes</taxon>
        <taxon>Kickxellales</taxon>
        <taxon>Kickxellaceae</taxon>
        <taxon>Coemansia</taxon>
    </lineage>
</organism>
<keyword evidence="3 8" id="KW-0479">Metal-binding</keyword>
<evidence type="ECO:0000256" key="7">
    <source>
        <dbReference type="ARBA" id="ARBA00023242"/>
    </source>
</evidence>
<feature type="binding site" evidence="8">
    <location>
        <position position="83"/>
    </location>
    <ligand>
        <name>Zn(2+)</name>
        <dbReference type="ChEBI" id="CHEBI:29105"/>
    </ligand>
</feature>
<comment type="subcellular location">
    <subcellularLocation>
        <location evidence="1 8">Nucleus</location>
    </subcellularLocation>
</comment>
<feature type="binding site" evidence="8">
    <location>
        <position position="46"/>
    </location>
    <ligand>
        <name>Zn(2+)</name>
        <dbReference type="ChEBI" id="CHEBI:29105"/>
    </ligand>
</feature>
<dbReference type="GO" id="GO:0000349">
    <property type="term" value="P:generation of catalytic spliceosome for first transesterification step"/>
    <property type="evidence" value="ECO:0007669"/>
    <property type="project" value="UniProtKB-UniRule"/>
</dbReference>
<evidence type="ECO:0000256" key="5">
    <source>
        <dbReference type="ARBA" id="ARBA00022833"/>
    </source>
</evidence>
<name>A0A9W8KYN3_9FUNG</name>
<dbReference type="Pfam" id="PF04502">
    <property type="entry name" value="Saf4_Yju2"/>
    <property type="match status" value="1"/>
</dbReference>
<evidence type="ECO:0000256" key="1">
    <source>
        <dbReference type="ARBA" id="ARBA00004123"/>
    </source>
</evidence>
<sequence>MAERKVLNKYIPPDFDPAKIPRLRLGKNRQIKVRLVAPFSMRCETCGQWIGKGTKFNARKESIEGEKFHSIQVFRFYIRCQRCAAEITYKTDPENLNYQVEKGAQRNFEPWREEKEINETIQREKEEEEENNPIKALENRTEASRREMEIMDELDEIRLQNAKSERVMADDVLETIAERKQAREEEIRSAEEREDEELVKQAFSMAGSKRVKRVQEEDAVEKEREIKKLAQIHNTSSFNAKKGKEVAGANALSRALQGIKTVKPKNDQKHLIKQGAQTDDVADTLPTLAGILGAYGSDDESLDESSS</sequence>
<dbReference type="OrthoDB" id="674963at2759"/>
<protein>
    <recommendedName>
        <fullName evidence="8">Splicing factor YJU2</fullName>
    </recommendedName>
</protein>
<keyword evidence="6" id="KW-0508">mRNA splicing</keyword>
<feature type="coiled-coil region" evidence="9">
    <location>
        <begin position="111"/>
        <end position="232"/>
    </location>
</feature>
<evidence type="ECO:0000313" key="10">
    <source>
        <dbReference type="EMBL" id="KAJ2679792.1"/>
    </source>
</evidence>
<dbReference type="PANTHER" id="PTHR12111:SF1">
    <property type="entry name" value="SPLICING FACTOR YJU2"/>
    <property type="match status" value="1"/>
</dbReference>
<feature type="binding site" evidence="8">
    <location>
        <position position="80"/>
    </location>
    <ligand>
        <name>Zn(2+)</name>
        <dbReference type="ChEBI" id="CHEBI:29105"/>
    </ligand>
</feature>
<feature type="binding site" evidence="8">
    <location>
        <position position="43"/>
    </location>
    <ligand>
        <name>Zn(2+)</name>
        <dbReference type="ChEBI" id="CHEBI:29105"/>
    </ligand>
</feature>
<evidence type="ECO:0000256" key="9">
    <source>
        <dbReference type="SAM" id="Coils"/>
    </source>
</evidence>
<evidence type="ECO:0000256" key="2">
    <source>
        <dbReference type="ARBA" id="ARBA00022664"/>
    </source>
</evidence>
<keyword evidence="7 8" id="KW-0539">Nucleus</keyword>
<dbReference type="GO" id="GO:0071006">
    <property type="term" value="C:U2-type catalytic step 1 spliceosome"/>
    <property type="evidence" value="ECO:0007669"/>
    <property type="project" value="UniProtKB-UniRule"/>
</dbReference>
<evidence type="ECO:0000313" key="11">
    <source>
        <dbReference type="Proteomes" id="UP001151518"/>
    </source>
</evidence>
<accession>A0A9W8KYN3</accession>
<comment type="caution">
    <text evidence="10">The sequence shown here is derived from an EMBL/GenBank/DDBJ whole genome shotgun (WGS) entry which is preliminary data.</text>
</comment>
<keyword evidence="9" id="KW-0175">Coiled coil</keyword>
<proteinExistence type="inferred from homology"/>
<dbReference type="GO" id="GO:0046872">
    <property type="term" value="F:metal ion binding"/>
    <property type="evidence" value="ECO:0007669"/>
    <property type="project" value="UniProtKB-KW"/>
</dbReference>
<comment type="similarity">
    <text evidence="8">Belongs to the CWC16 family. YJU2 subfamily.</text>
</comment>
<evidence type="ECO:0000256" key="4">
    <source>
        <dbReference type="ARBA" id="ARBA00022728"/>
    </source>
</evidence>
<keyword evidence="4 8" id="KW-0747">Spliceosome</keyword>